<dbReference type="AlphaFoldDB" id="A0A4R8GI65"/>
<dbReference type="Proteomes" id="UP000295472">
    <property type="component" value="Unassembled WGS sequence"/>
</dbReference>
<proteinExistence type="predicted"/>
<feature type="signal peptide" evidence="2">
    <location>
        <begin position="1"/>
        <end position="24"/>
    </location>
</feature>
<evidence type="ECO:0000313" key="4">
    <source>
        <dbReference type="EMBL" id="TDX45252.1"/>
    </source>
</evidence>
<protein>
    <submittedName>
        <fullName evidence="4">Outer membrane protein with beta-barrel domain</fullName>
    </submittedName>
</protein>
<dbReference type="RefSeq" id="WP_134058874.1">
    <property type="nucleotide sequence ID" value="NZ_SOEF01000009.1"/>
</dbReference>
<name>A0A4R8GI65_9FIRM</name>
<reference evidence="4 5" key="1">
    <citation type="submission" date="2019-03" db="EMBL/GenBank/DDBJ databases">
        <title>Subsurface microbial communities from deep shales in Ohio and West Virginia, USA.</title>
        <authorList>
            <person name="Wrighton K."/>
        </authorList>
    </citation>
    <scope>NUCLEOTIDE SEQUENCE [LARGE SCALE GENOMIC DNA]</scope>
    <source>
        <strain evidence="4 5">DSMZ 11287</strain>
    </source>
</reference>
<feature type="chain" id="PRO_5020333650" evidence="2">
    <location>
        <begin position="25"/>
        <end position="248"/>
    </location>
</feature>
<organism evidence="4 5">
    <name type="scientific">Halanaerobium congolense</name>
    <dbReference type="NCBI Taxonomy" id="54121"/>
    <lineage>
        <taxon>Bacteria</taxon>
        <taxon>Bacillati</taxon>
        <taxon>Bacillota</taxon>
        <taxon>Clostridia</taxon>
        <taxon>Halanaerobiales</taxon>
        <taxon>Halanaerobiaceae</taxon>
        <taxon>Halanaerobium</taxon>
    </lineage>
</organism>
<dbReference type="InterPro" id="IPR027385">
    <property type="entry name" value="Beta-barrel_OMP"/>
</dbReference>
<evidence type="ECO:0000256" key="1">
    <source>
        <dbReference type="ARBA" id="ARBA00022729"/>
    </source>
</evidence>
<sequence>MKNKIIVLMMALMIVGLAAGNAAASEWEAVGGLAITETTLDVWNDVIDDLNYSFENGFKNESGSVIPTRNEEEVDNIDRVPMLYLGARKEINDKWTGELRYEYIFGTVEGEAEAVIAGNTPADFVWQKQEAKIDVKLHGITALADYQFNDRWTVGGGIGFYKGTKNKDFEGAIFQAINASGAKVTPDDKDFDLDAVSYRLGVGYEKPFAENWDFNANLDYLYMEIDDEDDGNIYSNGFSYGVGVTYSF</sequence>
<dbReference type="InterPro" id="IPR011250">
    <property type="entry name" value="OMP/PagP_B-barrel"/>
</dbReference>
<gene>
    <name evidence="4" type="ORF">C7954_10948</name>
</gene>
<keyword evidence="1 2" id="KW-0732">Signal</keyword>
<dbReference type="SUPFAM" id="SSF56925">
    <property type="entry name" value="OMPA-like"/>
    <property type="match status" value="1"/>
</dbReference>
<evidence type="ECO:0000313" key="5">
    <source>
        <dbReference type="Proteomes" id="UP000295472"/>
    </source>
</evidence>
<accession>A0A4R8GI65</accession>
<feature type="domain" description="Outer membrane protein beta-barrel" evidence="3">
    <location>
        <begin position="11"/>
        <end position="248"/>
    </location>
</feature>
<dbReference type="GeneID" id="57012370"/>
<comment type="caution">
    <text evidence="4">The sequence shown here is derived from an EMBL/GenBank/DDBJ whole genome shotgun (WGS) entry which is preliminary data.</text>
</comment>
<evidence type="ECO:0000259" key="3">
    <source>
        <dbReference type="Pfam" id="PF13505"/>
    </source>
</evidence>
<evidence type="ECO:0000256" key="2">
    <source>
        <dbReference type="SAM" id="SignalP"/>
    </source>
</evidence>
<dbReference type="EMBL" id="SOEF01000009">
    <property type="protein sequence ID" value="TDX45252.1"/>
    <property type="molecule type" value="Genomic_DNA"/>
</dbReference>
<dbReference type="Pfam" id="PF13505">
    <property type="entry name" value="OMP_b-brl"/>
    <property type="match status" value="1"/>
</dbReference>
<dbReference type="Gene3D" id="2.40.160.20">
    <property type="match status" value="1"/>
</dbReference>